<sequence length="396" mass="44660">MNHRELFDRLSNANTETDWENEDEEPAANYPSVPREQYRPSQYSSAHSIGSKKGPSSPLRSNNRLREYPQRQGPANTARGVTLSRSQYTKGNNRGNSNRRYGSGNSGRYYSPSSSGLAADDFFGIPSSSSSSSSYQRNRNRGGNGNGYYGSPYETMYPNSNDQGSGYSRGYPYKYGRSSSPRKRGSTGGKRKKLDKLKEEKKKNSDTLAARIMRKRRKRHVGPHDDGGLQRLLSTGHLAPPTLPETHPDYNSTIDLVFATYWFFPAKTQAILPEDRKCIAEKLAQEGDVRFDPESKFYQMDHGQYEEAVTELCLQKSDHELPDDGVYTNSDDEYNPFDVNMGQMTVYRLRLKFSCTQPINASEPNTKCASVLPFAQQKWAGYMGSNGDSHWTVPYL</sequence>
<feature type="compositionally biased region" description="Polar residues" evidence="1">
    <location>
        <begin position="39"/>
        <end position="48"/>
    </location>
</feature>
<evidence type="ECO:0000256" key="1">
    <source>
        <dbReference type="SAM" id="MobiDB-lite"/>
    </source>
</evidence>
<feature type="compositionally biased region" description="Low complexity" evidence="1">
    <location>
        <begin position="127"/>
        <end position="137"/>
    </location>
</feature>
<feature type="compositionally biased region" description="Polar residues" evidence="1">
    <location>
        <begin position="157"/>
        <end position="166"/>
    </location>
</feature>
<evidence type="ECO:0000313" key="2">
    <source>
        <dbReference type="EMBL" id="GFR66585.1"/>
    </source>
</evidence>
<feature type="compositionally biased region" description="Basic residues" evidence="1">
    <location>
        <begin position="180"/>
        <end position="195"/>
    </location>
</feature>
<evidence type="ECO:0000313" key="3">
    <source>
        <dbReference type="Proteomes" id="UP000762676"/>
    </source>
</evidence>
<comment type="caution">
    <text evidence="2">The sequence shown here is derived from an EMBL/GenBank/DDBJ whole genome shotgun (WGS) entry which is preliminary data.</text>
</comment>
<feature type="compositionally biased region" description="Acidic residues" evidence="1">
    <location>
        <begin position="17"/>
        <end position="26"/>
    </location>
</feature>
<dbReference type="Proteomes" id="UP000762676">
    <property type="component" value="Unassembled WGS sequence"/>
</dbReference>
<reference evidence="2 3" key="1">
    <citation type="journal article" date="2021" name="Elife">
        <title>Chloroplast acquisition without the gene transfer in kleptoplastic sea slugs, Plakobranchus ocellatus.</title>
        <authorList>
            <person name="Maeda T."/>
            <person name="Takahashi S."/>
            <person name="Yoshida T."/>
            <person name="Shimamura S."/>
            <person name="Takaki Y."/>
            <person name="Nagai Y."/>
            <person name="Toyoda A."/>
            <person name="Suzuki Y."/>
            <person name="Arimoto A."/>
            <person name="Ishii H."/>
            <person name="Satoh N."/>
            <person name="Nishiyama T."/>
            <person name="Hasebe M."/>
            <person name="Maruyama T."/>
            <person name="Minagawa J."/>
            <person name="Obokata J."/>
            <person name="Shigenobu S."/>
        </authorList>
    </citation>
    <scope>NUCLEOTIDE SEQUENCE [LARGE SCALE GENOMIC DNA]</scope>
</reference>
<accession>A0AAV4F0Y7</accession>
<feature type="region of interest" description="Disordered" evidence="1">
    <location>
        <begin position="1"/>
        <end position="113"/>
    </location>
</feature>
<gene>
    <name evidence="2" type="ORF">ElyMa_000232400</name>
</gene>
<feature type="region of interest" description="Disordered" evidence="1">
    <location>
        <begin position="127"/>
        <end position="230"/>
    </location>
</feature>
<proteinExistence type="predicted"/>
<dbReference type="EMBL" id="BMAT01000454">
    <property type="protein sequence ID" value="GFR66585.1"/>
    <property type="molecule type" value="Genomic_DNA"/>
</dbReference>
<feature type="compositionally biased region" description="Basic and acidic residues" evidence="1">
    <location>
        <begin position="196"/>
        <end position="205"/>
    </location>
</feature>
<organism evidence="2 3">
    <name type="scientific">Elysia marginata</name>
    <dbReference type="NCBI Taxonomy" id="1093978"/>
    <lineage>
        <taxon>Eukaryota</taxon>
        <taxon>Metazoa</taxon>
        <taxon>Spiralia</taxon>
        <taxon>Lophotrochozoa</taxon>
        <taxon>Mollusca</taxon>
        <taxon>Gastropoda</taxon>
        <taxon>Heterobranchia</taxon>
        <taxon>Euthyneura</taxon>
        <taxon>Panpulmonata</taxon>
        <taxon>Sacoglossa</taxon>
        <taxon>Placobranchoidea</taxon>
        <taxon>Plakobranchidae</taxon>
        <taxon>Elysia</taxon>
    </lineage>
</organism>
<dbReference type="AlphaFoldDB" id="A0AAV4F0Y7"/>
<protein>
    <submittedName>
        <fullName evidence="2">PQQ-like domain containing protein</fullName>
    </submittedName>
</protein>
<feature type="compositionally biased region" description="Basic residues" evidence="1">
    <location>
        <begin position="212"/>
        <end position="221"/>
    </location>
</feature>
<name>A0AAV4F0Y7_9GAST</name>
<feature type="compositionally biased region" description="Low complexity" evidence="1">
    <location>
        <begin position="91"/>
        <end position="113"/>
    </location>
</feature>
<keyword evidence="3" id="KW-1185">Reference proteome</keyword>